<proteinExistence type="predicted"/>
<name>A0A1M7JWR7_9PSED</name>
<feature type="DNA-binding region" description="H-T-H motif" evidence="5">
    <location>
        <begin position="46"/>
        <end position="65"/>
    </location>
</feature>
<dbReference type="SUPFAM" id="SSF46689">
    <property type="entry name" value="Homeodomain-like"/>
    <property type="match status" value="1"/>
</dbReference>
<dbReference type="OrthoDB" id="9809772at2"/>
<evidence type="ECO:0000259" key="6">
    <source>
        <dbReference type="PROSITE" id="PS50977"/>
    </source>
</evidence>
<evidence type="ECO:0000313" key="7">
    <source>
        <dbReference type="EMBL" id="SHM57502.1"/>
    </source>
</evidence>
<accession>A0A1M7JWR7</accession>
<dbReference type="AlphaFoldDB" id="A0A1M7JWR7"/>
<evidence type="ECO:0000256" key="2">
    <source>
        <dbReference type="ARBA" id="ARBA00023015"/>
    </source>
</evidence>
<protein>
    <submittedName>
        <fullName evidence="7">Transcriptional regulator, TetR family</fullName>
    </submittedName>
</protein>
<dbReference type="SUPFAM" id="SSF48498">
    <property type="entry name" value="Tetracyclin repressor-like, C-terminal domain"/>
    <property type="match status" value="1"/>
</dbReference>
<dbReference type="Gene3D" id="1.10.357.10">
    <property type="entry name" value="Tetracycline Repressor, domain 2"/>
    <property type="match status" value="1"/>
</dbReference>
<dbReference type="Proteomes" id="UP000183983">
    <property type="component" value="Unassembled WGS sequence"/>
</dbReference>
<dbReference type="PROSITE" id="PS50977">
    <property type="entry name" value="HTH_TETR_2"/>
    <property type="match status" value="1"/>
</dbReference>
<evidence type="ECO:0000256" key="1">
    <source>
        <dbReference type="ARBA" id="ARBA00022491"/>
    </source>
</evidence>
<evidence type="ECO:0000256" key="5">
    <source>
        <dbReference type="PROSITE-ProRule" id="PRU00335"/>
    </source>
</evidence>
<dbReference type="PANTHER" id="PTHR30055:SF175">
    <property type="entry name" value="HTH-TYPE TRANSCRIPTIONAL REPRESSOR KSTR2"/>
    <property type="match status" value="1"/>
</dbReference>
<dbReference type="InterPro" id="IPR036271">
    <property type="entry name" value="Tet_transcr_reg_TetR-rel_C_sf"/>
</dbReference>
<feature type="domain" description="HTH tetR-type" evidence="6">
    <location>
        <begin position="23"/>
        <end position="83"/>
    </location>
</feature>
<evidence type="ECO:0000256" key="4">
    <source>
        <dbReference type="ARBA" id="ARBA00023163"/>
    </source>
</evidence>
<dbReference type="STRING" id="1190415.SAMN05216593_101598"/>
<dbReference type="EMBL" id="FRDA01000001">
    <property type="protein sequence ID" value="SHM57502.1"/>
    <property type="molecule type" value="Genomic_DNA"/>
</dbReference>
<dbReference type="GO" id="GO:0000976">
    <property type="term" value="F:transcription cis-regulatory region binding"/>
    <property type="evidence" value="ECO:0007669"/>
    <property type="project" value="TreeGrafter"/>
</dbReference>
<sequence>MPANPIDTHEVPAIKRRRIPKGDMRKVEIIRAATIIFARDGYAGSSLSNVAKVAGISTVGLLHHFPNKLALLQAVLEHRDAYIAEKLQEAEQIVSLEGFLSFLKFIMKFSIEDASVSQALMIINTESLSVTHPANRWFSERFGIIHRHLQEHLNLLIGAGQISPDVDVKQVSLEIASMMDGMQIQWLRSPDDVQIEVAFSRFLQRLALDLVGRG</sequence>
<dbReference type="Pfam" id="PF00440">
    <property type="entry name" value="TetR_N"/>
    <property type="match status" value="1"/>
</dbReference>
<gene>
    <name evidence="7" type="ORF">SAMN05216593_101598</name>
</gene>
<dbReference type="InterPro" id="IPR001647">
    <property type="entry name" value="HTH_TetR"/>
</dbReference>
<organism evidence="7 8">
    <name type="scientific">Pseudomonas asturiensis</name>
    <dbReference type="NCBI Taxonomy" id="1190415"/>
    <lineage>
        <taxon>Bacteria</taxon>
        <taxon>Pseudomonadati</taxon>
        <taxon>Pseudomonadota</taxon>
        <taxon>Gammaproteobacteria</taxon>
        <taxon>Pseudomonadales</taxon>
        <taxon>Pseudomonadaceae</taxon>
        <taxon>Pseudomonas</taxon>
    </lineage>
</organism>
<keyword evidence="3 5" id="KW-0238">DNA-binding</keyword>
<dbReference type="InterPro" id="IPR050109">
    <property type="entry name" value="HTH-type_TetR-like_transc_reg"/>
</dbReference>
<keyword evidence="1" id="KW-0678">Repressor</keyword>
<evidence type="ECO:0000256" key="3">
    <source>
        <dbReference type="ARBA" id="ARBA00023125"/>
    </source>
</evidence>
<dbReference type="GO" id="GO:0003700">
    <property type="term" value="F:DNA-binding transcription factor activity"/>
    <property type="evidence" value="ECO:0007669"/>
    <property type="project" value="TreeGrafter"/>
</dbReference>
<dbReference type="RefSeq" id="WP_073162201.1">
    <property type="nucleotide sequence ID" value="NZ_FRDA01000001.1"/>
</dbReference>
<keyword evidence="4" id="KW-0804">Transcription</keyword>
<dbReference type="PANTHER" id="PTHR30055">
    <property type="entry name" value="HTH-TYPE TRANSCRIPTIONAL REGULATOR RUTR"/>
    <property type="match status" value="1"/>
</dbReference>
<reference evidence="7 8" key="1">
    <citation type="submission" date="2016-11" db="EMBL/GenBank/DDBJ databases">
        <authorList>
            <person name="Jaros S."/>
            <person name="Januszkiewicz K."/>
            <person name="Wedrychowicz H."/>
        </authorList>
    </citation>
    <scope>NUCLEOTIDE SEQUENCE [LARGE SCALE GENOMIC DNA]</scope>
    <source>
        <strain evidence="7 8">LMG 26898</strain>
    </source>
</reference>
<dbReference type="PRINTS" id="PR00455">
    <property type="entry name" value="HTHTETR"/>
</dbReference>
<keyword evidence="2" id="KW-0805">Transcription regulation</keyword>
<evidence type="ECO:0000313" key="8">
    <source>
        <dbReference type="Proteomes" id="UP000183983"/>
    </source>
</evidence>
<dbReference type="InterPro" id="IPR009057">
    <property type="entry name" value="Homeodomain-like_sf"/>
</dbReference>